<evidence type="ECO:0000259" key="3">
    <source>
        <dbReference type="Pfam" id="PF13386"/>
    </source>
</evidence>
<accession>A0ABY6B3V1</accession>
<dbReference type="Pfam" id="PF13386">
    <property type="entry name" value="DsbD_2"/>
    <property type="match status" value="1"/>
</dbReference>
<keyword evidence="5" id="KW-1185">Reference proteome</keyword>
<keyword evidence="1" id="KW-0472">Membrane</keyword>
<dbReference type="PANTHER" id="PTHR42208:SF1">
    <property type="entry name" value="HEAVY METAL TRANSPORTER"/>
    <property type="match status" value="1"/>
</dbReference>
<protein>
    <submittedName>
        <fullName evidence="4">Sulfite exporter TauE/SafE family protein</fullName>
    </submittedName>
</protein>
<name>A0ABY6B3V1_9BURK</name>
<evidence type="ECO:0000313" key="5">
    <source>
        <dbReference type="Proteomes" id="UP001064933"/>
    </source>
</evidence>
<evidence type="ECO:0000256" key="1">
    <source>
        <dbReference type="SAM" id="Phobius"/>
    </source>
</evidence>
<feature type="chain" id="PRO_5047273018" evidence="2">
    <location>
        <begin position="22"/>
        <end position="265"/>
    </location>
</feature>
<feature type="transmembrane region" description="Helical" evidence="1">
    <location>
        <begin position="140"/>
        <end position="161"/>
    </location>
</feature>
<keyword evidence="1" id="KW-0812">Transmembrane</keyword>
<evidence type="ECO:0000256" key="2">
    <source>
        <dbReference type="SAM" id="SignalP"/>
    </source>
</evidence>
<dbReference type="RefSeq" id="WP_261759874.1">
    <property type="nucleotide sequence ID" value="NZ_CP104562.2"/>
</dbReference>
<feature type="transmembrane region" description="Helical" evidence="1">
    <location>
        <begin position="168"/>
        <end position="189"/>
    </location>
</feature>
<feature type="transmembrane region" description="Helical" evidence="1">
    <location>
        <begin position="235"/>
        <end position="253"/>
    </location>
</feature>
<proteinExistence type="predicted"/>
<sequence>MLDLTLVGSAFLMGAAGSVHCAAMCGAPCAAVTGGARWPAMGSFQVGRLVGYATGGAIAAASVAGLVRWGETVAWLRPLWLGLHLVALALGLFLLWRGEQPGWLQRLWPERPPAVGTVSVGALREAKTAWSMPVTAGSAGLAWLAWPCGLLQSALVVAALASGPWQGAAVMAAFALASSPGLLAGPWLLRRLSTLGRGGQGGGMALAGGPGMAPGVSGGPGAGLMLPVGAREMRWATRISGGLLMAGACWALGHGVWAQIRAYCG</sequence>
<gene>
    <name evidence="4" type="ORF">N4261_09315</name>
</gene>
<evidence type="ECO:0000313" key="4">
    <source>
        <dbReference type="EMBL" id="UXH80056.1"/>
    </source>
</evidence>
<dbReference type="InterPro" id="IPR039447">
    <property type="entry name" value="UreH-like_TM_dom"/>
</dbReference>
<dbReference type="Proteomes" id="UP001064933">
    <property type="component" value="Chromosome"/>
</dbReference>
<keyword evidence="1" id="KW-1133">Transmembrane helix</keyword>
<feature type="signal peptide" evidence="2">
    <location>
        <begin position="1"/>
        <end position="21"/>
    </location>
</feature>
<organism evidence="4 5">
    <name type="scientific">Roseateles amylovorans</name>
    <dbReference type="NCBI Taxonomy" id="2978473"/>
    <lineage>
        <taxon>Bacteria</taxon>
        <taxon>Pseudomonadati</taxon>
        <taxon>Pseudomonadota</taxon>
        <taxon>Betaproteobacteria</taxon>
        <taxon>Burkholderiales</taxon>
        <taxon>Sphaerotilaceae</taxon>
        <taxon>Roseateles</taxon>
    </lineage>
</organism>
<dbReference type="EMBL" id="CP104562">
    <property type="protein sequence ID" value="UXH80056.1"/>
    <property type="molecule type" value="Genomic_DNA"/>
</dbReference>
<keyword evidence="2" id="KW-0732">Signal</keyword>
<feature type="transmembrane region" description="Helical" evidence="1">
    <location>
        <begin position="79"/>
        <end position="96"/>
    </location>
</feature>
<feature type="transmembrane region" description="Helical" evidence="1">
    <location>
        <begin position="49"/>
        <end position="67"/>
    </location>
</feature>
<reference evidence="4" key="1">
    <citation type="submission" date="2022-10" db="EMBL/GenBank/DDBJ databases">
        <title>Characterization and whole genome sequencing of a new Roseateles species, isolated from fresh water.</title>
        <authorList>
            <person name="Guliayeva D.Y."/>
            <person name="Akhremchuk A.E."/>
            <person name="Sikolenko M.A."/>
            <person name="Valentovich L.N."/>
            <person name="Sidarenka A.V."/>
        </authorList>
    </citation>
    <scope>NUCLEOTIDE SEQUENCE</scope>
    <source>
        <strain evidence="4">BIM B-1768</strain>
    </source>
</reference>
<feature type="domain" description="Urease accessory protein UreH-like transmembrane" evidence="3">
    <location>
        <begin position="10"/>
        <end position="196"/>
    </location>
</feature>
<dbReference type="PANTHER" id="PTHR42208">
    <property type="entry name" value="HEAVY METAL TRANSPORTER-RELATED"/>
    <property type="match status" value="1"/>
</dbReference>